<accession>A0A518DRS6</accession>
<gene>
    <name evidence="2" type="ORF">Pla8534_23380</name>
</gene>
<evidence type="ECO:0000313" key="2">
    <source>
        <dbReference type="EMBL" id="QDU94547.1"/>
    </source>
</evidence>
<evidence type="ECO:0000256" key="1">
    <source>
        <dbReference type="SAM" id="Phobius"/>
    </source>
</evidence>
<dbReference type="OrthoDB" id="282417at2"/>
<proteinExistence type="predicted"/>
<organism evidence="2 3">
    <name type="scientific">Lignipirellula cremea</name>
    <dbReference type="NCBI Taxonomy" id="2528010"/>
    <lineage>
        <taxon>Bacteria</taxon>
        <taxon>Pseudomonadati</taxon>
        <taxon>Planctomycetota</taxon>
        <taxon>Planctomycetia</taxon>
        <taxon>Pirellulales</taxon>
        <taxon>Pirellulaceae</taxon>
        <taxon>Lignipirellula</taxon>
    </lineage>
</organism>
<sequence>MCDTGGARRTWLTGIGKVRKRYLIAAVARNLGLLMRRVLGMGTPKGWAALWSIVTLLQTAWLTIKRHRRLWRLRNRRRSRLMR</sequence>
<protein>
    <recommendedName>
        <fullName evidence="4">Transposase DDE domain-containing protein</fullName>
    </recommendedName>
</protein>
<dbReference type="AlphaFoldDB" id="A0A518DRS6"/>
<name>A0A518DRS6_9BACT</name>
<feature type="transmembrane region" description="Helical" evidence="1">
    <location>
        <begin position="46"/>
        <end position="64"/>
    </location>
</feature>
<keyword evidence="1" id="KW-0472">Membrane</keyword>
<keyword evidence="1" id="KW-0812">Transmembrane</keyword>
<dbReference type="EMBL" id="CP036433">
    <property type="protein sequence ID" value="QDU94547.1"/>
    <property type="molecule type" value="Genomic_DNA"/>
</dbReference>
<evidence type="ECO:0000313" key="3">
    <source>
        <dbReference type="Proteomes" id="UP000317648"/>
    </source>
</evidence>
<dbReference type="KEGG" id="lcre:Pla8534_23380"/>
<reference evidence="2 3" key="1">
    <citation type="submission" date="2019-02" db="EMBL/GenBank/DDBJ databases">
        <title>Deep-cultivation of Planctomycetes and their phenomic and genomic characterization uncovers novel biology.</title>
        <authorList>
            <person name="Wiegand S."/>
            <person name="Jogler M."/>
            <person name="Boedeker C."/>
            <person name="Pinto D."/>
            <person name="Vollmers J."/>
            <person name="Rivas-Marin E."/>
            <person name="Kohn T."/>
            <person name="Peeters S.H."/>
            <person name="Heuer A."/>
            <person name="Rast P."/>
            <person name="Oberbeckmann S."/>
            <person name="Bunk B."/>
            <person name="Jeske O."/>
            <person name="Meyerdierks A."/>
            <person name="Storesund J.E."/>
            <person name="Kallscheuer N."/>
            <person name="Luecker S."/>
            <person name="Lage O.M."/>
            <person name="Pohl T."/>
            <person name="Merkel B.J."/>
            <person name="Hornburger P."/>
            <person name="Mueller R.-W."/>
            <person name="Bruemmer F."/>
            <person name="Labrenz M."/>
            <person name="Spormann A.M."/>
            <person name="Op den Camp H."/>
            <person name="Overmann J."/>
            <person name="Amann R."/>
            <person name="Jetten M.S.M."/>
            <person name="Mascher T."/>
            <person name="Medema M.H."/>
            <person name="Devos D.P."/>
            <person name="Kaster A.-K."/>
            <person name="Ovreas L."/>
            <person name="Rohde M."/>
            <person name="Galperin M.Y."/>
            <person name="Jogler C."/>
        </authorList>
    </citation>
    <scope>NUCLEOTIDE SEQUENCE [LARGE SCALE GENOMIC DNA]</scope>
    <source>
        <strain evidence="2 3">Pla85_3_4</strain>
    </source>
</reference>
<dbReference type="RefSeq" id="WP_145053044.1">
    <property type="nucleotide sequence ID" value="NZ_CP036433.1"/>
</dbReference>
<keyword evidence="1" id="KW-1133">Transmembrane helix</keyword>
<dbReference type="Proteomes" id="UP000317648">
    <property type="component" value="Chromosome"/>
</dbReference>
<keyword evidence="3" id="KW-1185">Reference proteome</keyword>
<evidence type="ECO:0008006" key="4">
    <source>
        <dbReference type="Google" id="ProtNLM"/>
    </source>
</evidence>